<dbReference type="Proteomes" id="UP000465062">
    <property type="component" value="Chromosome"/>
</dbReference>
<name>A0A6I6UNU7_9BACI</name>
<proteinExistence type="predicted"/>
<protein>
    <recommendedName>
        <fullName evidence="3">Aminoglycoside phosphotransferase domain-containing protein</fullName>
    </recommendedName>
</protein>
<evidence type="ECO:0000313" key="2">
    <source>
        <dbReference type="Proteomes" id="UP000465062"/>
    </source>
</evidence>
<dbReference type="KEGG" id="bvq:FHE72_04500"/>
<dbReference type="AlphaFoldDB" id="A0A6I6UNU7"/>
<dbReference type="SUPFAM" id="SSF56112">
    <property type="entry name" value="Protein kinase-like (PK-like)"/>
    <property type="match status" value="1"/>
</dbReference>
<sequence length="136" mass="15860">MVVQTLINRYEPIDPDYGWGWVQTSTDSWNSFLKNWTIEADEWIAAYIPHNEKEVMYRLIDDPARNQSSRTPYLLHGDCGFHNCLVMNDNWKELSIPLPVVGYPIYDLVYAFCSTPDRLDRETFEPAAELLKIGNE</sequence>
<dbReference type="EMBL" id="CP047394">
    <property type="protein sequence ID" value="QHE60382.1"/>
    <property type="molecule type" value="Genomic_DNA"/>
</dbReference>
<organism evidence="1 2">
    <name type="scientific">Rossellomorea vietnamensis</name>
    <dbReference type="NCBI Taxonomy" id="218284"/>
    <lineage>
        <taxon>Bacteria</taxon>
        <taxon>Bacillati</taxon>
        <taxon>Bacillota</taxon>
        <taxon>Bacilli</taxon>
        <taxon>Bacillales</taxon>
        <taxon>Bacillaceae</taxon>
        <taxon>Rossellomorea</taxon>
    </lineage>
</organism>
<reference evidence="1 2" key="1">
    <citation type="submission" date="2019-06" db="EMBL/GenBank/DDBJ databases">
        <title>An operon consisting of a P-type ATPase gene and a transcriptional regular gene given the different cadmium resistance in Bacillus vietamensis 151-6 and Bacillus marisflavi 151-25.</title>
        <authorList>
            <person name="Yu X."/>
        </authorList>
    </citation>
    <scope>NUCLEOTIDE SEQUENCE [LARGE SCALE GENOMIC DNA]</scope>
    <source>
        <strain evidence="1 2">151-6</strain>
    </source>
</reference>
<gene>
    <name evidence="1" type="ORF">FHE72_04500</name>
</gene>
<evidence type="ECO:0008006" key="3">
    <source>
        <dbReference type="Google" id="ProtNLM"/>
    </source>
</evidence>
<dbReference type="InterPro" id="IPR011009">
    <property type="entry name" value="Kinase-like_dom_sf"/>
</dbReference>
<evidence type="ECO:0000313" key="1">
    <source>
        <dbReference type="EMBL" id="QHE60382.1"/>
    </source>
</evidence>
<accession>A0A6I6UNU7</accession>
<dbReference type="RefSeq" id="WP_159361359.1">
    <property type="nucleotide sequence ID" value="NZ_CP047394.1"/>
</dbReference>
<dbReference type="Gene3D" id="3.90.1200.10">
    <property type="match status" value="1"/>
</dbReference>